<dbReference type="Gene3D" id="3.30.750.24">
    <property type="entry name" value="STAS domain"/>
    <property type="match status" value="1"/>
</dbReference>
<feature type="transmembrane region" description="Helical" evidence="6">
    <location>
        <begin position="381"/>
        <end position="413"/>
    </location>
</feature>
<dbReference type="InterPro" id="IPR036513">
    <property type="entry name" value="STAS_dom_sf"/>
</dbReference>
<feature type="transmembrane region" description="Helical" evidence="6">
    <location>
        <begin position="176"/>
        <end position="195"/>
    </location>
</feature>
<evidence type="ECO:0000256" key="4">
    <source>
        <dbReference type="ARBA" id="ARBA00023136"/>
    </source>
</evidence>
<dbReference type="Pfam" id="PF00916">
    <property type="entry name" value="Sulfate_transp"/>
    <property type="match status" value="1"/>
</dbReference>
<dbReference type="CDD" id="cd07042">
    <property type="entry name" value="STAS_SulP_like_sulfate_transporter"/>
    <property type="match status" value="1"/>
</dbReference>
<evidence type="ECO:0000256" key="6">
    <source>
        <dbReference type="SAM" id="Phobius"/>
    </source>
</evidence>
<protein>
    <submittedName>
        <fullName evidence="8">High affinity sulfate transporter 1</fullName>
    </submittedName>
</protein>
<evidence type="ECO:0000259" key="7">
    <source>
        <dbReference type="PROSITE" id="PS50801"/>
    </source>
</evidence>
<dbReference type="PROSITE" id="PS50801">
    <property type="entry name" value="STAS"/>
    <property type="match status" value="1"/>
</dbReference>
<dbReference type="EMBL" id="QGGH01000008">
    <property type="protein sequence ID" value="PWJ89168.1"/>
    <property type="molecule type" value="Genomic_DNA"/>
</dbReference>
<evidence type="ECO:0000256" key="3">
    <source>
        <dbReference type="ARBA" id="ARBA00022989"/>
    </source>
</evidence>
<reference evidence="8 9" key="1">
    <citation type="submission" date="2018-05" db="EMBL/GenBank/DDBJ databases">
        <title>Genomic Encyclopedia of Type Strains, Phase IV (KMG-IV): sequencing the most valuable type-strain genomes for metagenomic binning, comparative biology and taxonomic classification.</title>
        <authorList>
            <person name="Goeker M."/>
        </authorList>
    </citation>
    <scope>NUCLEOTIDE SEQUENCE [LARGE SCALE GENOMIC DNA]</scope>
    <source>
        <strain evidence="8 9">DSM 2626</strain>
    </source>
</reference>
<feature type="compositionally biased region" description="Basic residues" evidence="5">
    <location>
        <begin position="630"/>
        <end position="648"/>
    </location>
</feature>
<keyword evidence="4 6" id="KW-0472">Membrane</keyword>
<evidence type="ECO:0000313" key="9">
    <source>
        <dbReference type="Proteomes" id="UP000245631"/>
    </source>
</evidence>
<dbReference type="PANTHER" id="PTHR11814">
    <property type="entry name" value="SULFATE TRANSPORTER"/>
    <property type="match status" value="1"/>
</dbReference>
<feature type="transmembrane region" description="Helical" evidence="6">
    <location>
        <begin position="202"/>
        <end position="221"/>
    </location>
</feature>
<dbReference type="AlphaFoldDB" id="A0A8E2WCD6"/>
<organism evidence="8 9">
    <name type="scientific">Rhizobium loti</name>
    <name type="common">Mesorhizobium loti</name>
    <dbReference type="NCBI Taxonomy" id="381"/>
    <lineage>
        <taxon>Bacteria</taxon>
        <taxon>Pseudomonadati</taxon>
        <taxon>Pseudomonadota</taxon>
        <taxon>Alphaproteobacteria</taxon>
        <taxon>Hyphomicrobiales</taxon>
        <taxon>Phyllobacteriaceae</taxon>
        <taxon>Mesorhizobium</taxon>
    </lineage>
</organism>
<dbReference type="Pfam" id="PF01740">
    <property type="entry name" value="STAS"/>
    <property type="match status" value="1"/>
</dbReference>
<comment type="caution">
    <text evidence="8">The sequence shown here is derived from an EMBL/GenBank/DDBJ whole genome shotgun (WGS) entry which is preliminary data.</text>
</comment>
<feature type="transmembrane region" description="Helical" evidence="6">
    <location>
        <begin position="325"/>
        <end position="345"/>
    </location>
</feature>
<evidence type="ECO:0000313" key="8">
    <source>
        <dbReference type="EMBL" id="PWJ89168.1"/>
    </source>
</evidence>
<feature type="transmembrane region" description="Helical" evidence="6">
    <location>
        <begin position="136"/>
        <end position="156"/>
    </location>
</feature>
<proteinExistence type="predicted"/>
<comment type="subcellular location">
    <subcellularLocation>
        <location evidence="1">Membrane</location>
        <topology evidence="1">Multi-pass membrane protein</topology>
    </subcellularLocation>
</comment>
<dbReference type="SUPFAM" id="SSF52091">
    <property type="entry name" value="SpoIIaa-like"/>
    <property type="match status" value="1"/>
</dbReference>
<feature type="compositionally biased region" description="Basic and acidic residues" evidence="5">
    <location>
        <begin position="603"/>
        <end position="612"/>
    </location>
</feature>
<evidence type="ECO:0000256" key="2">
    <source>
        <dbReference type="ARBA" id="ARBA00022692"/>
    </source>
</evidence>
<feature type="domain" description="STAS" evidence="7">
    <location>
        <begin position="445"/>
        <end position="553"/>
    </location>
</feature>
<feature type="transmembrane region" description="Helical" evidence="6">
    <location>
        <begin position="51"/>
        <end position="68"/>
    </location>
</feature>
<feature type="transmembrane region" description="Helical" evidence="6">
    <location>
        <begin position="251"/>
        <end position="269"/>
    </location>
</feature>
<dbReference type="Proteomes" id="UP000245631">
    <property type="component" value="Unassembled WGS sequence"/>
</dbReference>
<accession>A0A8E2WCD6</accession>
<gene>
    <name evidence="8" type="ORF">C8D77_108113</name>
</gene>
<dbReference type="InterPro" id="IPR001902">
    <property type="entry name" value="SLC26A/SulP_fam"/>
</dbReference>
<evidence type="ECO:0000256" key="5">
    <source>
        <dbReference type="SAM" id="MobiDB-lite"/>
    </source>
</evidence>
<keyword evidence="3 6" id="KW-1133">Transmembrane helix</keyword>
<dbReference type="InterPro" id="IPR011547">
    <property type="entry name" value="SLC26A/SulP_dom"/>
</dbReference>
<feature type="transmembrane region" description="Helical" evidence="6">
    <location>
        <begin position="99"/>
        <end position="124"/>
    </location>
</feature>
<evidence type="ECO:0000256" key="1">
    <source>
        <dbReference type="ARBA" id="ARBA00004141"/>
    </source>
</evidence>
<dbReference type="InterPro" id="IPR002645">
    <property type="entry name" value="STAS_dom"/>
</dbReference>
<dbReference type="GO" id="GO:0016020">
    <property type="term" value="C:membrane"/>
    <property type="evidence" value="ECO:0007669"/>
    <property type="project" value="UniProtKB-SubCell"/>
</dbReference>
<keyword evidence="2 6" id="KW-0812">Transmembrane</keyword>
<sequence length="660" mass="69105">MNWTPWLPLRALSGWRPRDLNSDLIAGVTLAAIAIPEQMATARLGGFAPEIGFFAFVAGSVAFALFGANRHLSSGADSTITPLFAGGLAMLAASGSPHYLALAAMLALMVGLIVTLSGVFRLGWIADLLSVPVTTGFLAGIAVHIIVSQLPGLLGLPAESGETLRRIGEIAGNLHLTNPWSLGLGLGVFAIVFCADRISARVPGALIAMVLATIAVAVLGLKDRGVEVLGALPNGLLQAGLPRASLDDVQALFPLALLIAIVVMVQTAATSRSFAPQQGEAPDINRDFVGVGAGSIVSGLFGAFAVNASPPRTAIVAQSGGRSQLSGLIAAAIVLAFGAFGGGLLADVPQAALAGVLLFVAQHILRWKVFANVYRQAPVEFALILITMAAIVVLPIETGVAIGIGLSLLHGIWSATRTLPIELEQVPGSSVWWPPGQPAVGEQLPGVLVAAFQAPLSFVNADRFKRGLCDLIDARTESVRLVVLEASNIVEIDYTAAQALIDTIIHCRQSGAIFAIARLESLRAQAALARFGIAELIGPERIFHSVDAAIKALGPDQKTQQQDETNDDPAGTLADPRRCQGFAADADHRRHAGSRLEAPDDPLAERQKDRHVSGQPHGSGRAGAEEAQLRHRSPPSRPRPSRGRHQRCLGHGDQRPVGPR</sequence>
<feature type="region of interest" description="Disordered" evidence="5">
    <location>
        <begin position="554"/>
        <end position="660"/>
    </location>
</feature>
<name>A0A8E2WCD6_RHILI</name>
<dbReference type="GO" id="GO:0055085">
    <property type="term" value="P:transmembrane transport"/>
    <property type="evidence" value="ECO:0007669"/>
    <property type="project" value="InterPro"/>
</dbReference>